<proteinExistence type="predicted"/>
<gene>
    <name evidence="1" type="ORF">SADUNF_Sadunf16G0143500</name>
</gene>
<reference evidence="1 2" key="1">
    <citation type="submission" date="2020-10" db="EMBL/GenBank/DDBJ databases">
        <title>Plant Genome Project.</title>
        <authorList>
            <person name="Zhang R.-G."/>
        </authorList>
    </citation>
    <scope>NUCLEOTIDE SEQUENCE [LARGE SCALE GENOMIC DNA]</scope>
    <source>
        <strain evidence="1">FAFU-HL-1</strain>
        <tissue evidence="1">Leaf</tissue>
    </source>
</reference>
<evidence type="ECO:0000313" key="1">
    <source>
        <dbReference type="EMBL" id="KAF9665635.1"/>
    </source>
</evidence>
<keyword evidence="2" id="KW-1185">Reference proteome</keyword>
<organism evidence="1 2">
    <name type="scientific">Salix dunnii</name>
    <dbReference type="NCBI Taxonomy" id="1413687"/>
    <lineage>
        <taxon>Eukaryota</taxon>
        <taxon>Viridiplantae</taxon>
        <taxon>Streptophyta</taxon>
        <taxon>Embryophyta</taxon>
        <taxon>Tracheophyta</taxon>
        <taxon>Spermatophyta</taxon>
        <taxon>Magnoliopsida</taxon>
        <taxon>eudicotyledons</taxon>
        <taxon>Gunneridae</taxon>
        <taxon>Pentapetalae</taxon>
        <taxon>rosids</taxon>
        <taxon>fabids</taxon>
        <taxon>Malpighiales</taxon>
        <taxon>Salicaceae</taxon>
        <taxon>Saliceae</taxon>
        <taxon>Salix</taxon>
    </lineage>
</organism>
<comment type="caution">
    <text evidence="1">The sequence shown here is derived from an EMBL/GenBank/DDBJ whole genome shotgun (WGS) entry which is preliminary data.</text>
</comment>
<dbReference type="Proteomes" id="UP000657918">
    <property type="component" value="Chromosome 16"/>
</dbReference>
<protein>
    <submittedName>
        <fullName evidence="1">Uncharacterized protein</fullName>
    </submittedName>
</protein>
<evidence type="ECO:0000313" key="2">
    <source>
        <dbReference type="Proteomes" id="UP000657918"/>
    </source>
</evidence>
<dbReference type="EMBL" id="JADGMS010000016">
    <property type="protein sequence ID" value="KAF9665635.1"/>
    <property type="molecule type" value="Genomic_DNA"/>
</dbReference>
<dbReference type="AlphaFoldDB" id="A0A835JEA5"/>
<name>A0A835JEA5_9ROSI</name>
<sequence length="103" mass="11263">MLFDSCCLKILIKHGKQSHLQMASHSPTQQCSNLGHLLSREQHKENPTMHRTNSGIHIDHLAPRLLVAAAEAPARAGRLSLGTPRITSMFDPLRASSVSLFGS</sequence>
<accession>A0A835JEA5</accession>